<accession>A0A8J3A5E9</accession>
<gene>
    <name evidence="4" type="ORF">FF098_014375</name>
    <name evidence="3" type="ORF">GCM10011355_28230</name>
</gene>
<feature type="chain" id="PRO_5035152023" evidence="2">
    <location>
        <begin position="29"/>
        <end position="268"/>
    </location>
</feature>
<evidence type="ECO:0000313" key="4">
    <source>
        <dbReference type="EMBL" id="NHK29105.1"/>
    </source>
</evidence>
<feature type="compositionally biased region" description="Low complexity" evidence="1">
    <location>
        <begin position="136"/>
        <end position="155"/>
    </location>
</feature>
<reference evidence="3" key="1">
    <citation type="journal article" date="2014" name="Int. J. Syst. Evol. Microbiol.">
        <title>Complete genome sequence of Corynebacterium casei LMG S-19264T (=DSM 44701T), isolated from a smear-ripened cheese.</title>
        <authorList>
            <consortium name="US DOE Joint Genome Institute (JGI-PGF)"/>
            <person name="Walter F."/>
            <person name="Albersmeier A."/>
            <person name="Kalinowski J."/>
            <person name="Ruckert C."/>
        </authorList>
    </citation>
    <scope>NUCLEOTIDE SEQUENCE</scope>
    <source>
        <strain evidence="3">CGMCC 1.14984</strain>
    </source>
</reference>
<proteinExistence type="predicted"/>
<evidence type="ECO:0000256" key="1">
    <source>
        <dbReference type="SAM" id="MobiDB-lite"/>
    </source>
</evidence>
<dbReference type="AlphaFoldDB" id="A0A8J3A5E9"/>
<feature type="signal peptide" evidence="2">
    <location>
        <begin position="1"/>
        <end position="28"/>
    </location>
</feature>
<keyword evidence="6" id="KW-1185">Reference proteome</keyword>
<sequence length="268" mass="28363">MSMRSTIIACTAVAALVAGCGSSPYVDAPNWLTADNSPVWTAPERADFVDSITPGETTLGEVTARYGPAMAYSNDADGSEITAELVWYGKTGFDQPWAAVVIPGYYQEWSDASPVLAVYNSEGARKTQRDTGGSVAKARPAAQASPSAAAQTPPEGEGDGPEEVDASAVALADGVIGPDDIDDDLAAEMAAFGETGATVADFRSEYGAAAEYQEDVRFFRKVGSTLYYGSGYGDGPSIWVEFDGNDRYRSAMIHVPRGRGQAPYERFF</sequence>
<dbReference type="Proteomes" id="UP000621856">
    <property type="component" value="Unassembled WGS sequence"/>
</dbReference>
<evidence type="ECO:0000313" key="3">
    <source>
        <dbReference type="EMBL" id="GGI00289.1"/>
    </source>
</evidence>
<protein>
    <submittedName>
        <fullName evidence="3">Uncharacterized protein</fullName>
    </submittedName>
</protein>
<evidence type="ECO:0000313" key="6">
    <source>
        <dbReference type="Proteomes" id="UP000818603"/>
    </source>
</evidence>
<evidence type="ECO:0000313" key="5">
    <source>
        <dbReference type="Proteomes" id="UP000621856"/>
    </source>
</evidence>
<dbReference type="Proteomes" id="UP000818603">
    <property type="component" value="Unassembled WGS sequence"/>
</dbReference>
<keyword evidence="2" id="KW-0732">Signal</keyword>
<feature type="region of interest" description="Disordered" evidence="1">
    <location>
        <begin position="126"/>
        <end position="163"/>
    </location>
</feature>
<organism evidence="3 5">
    <name type="scientific">Aquisalinus luteolus</name>
    <dbReference type="NCBI Taxonomy" id="1566827"/>
    <lineage>
        <taxon>Bacteria</taxon>
        <taxon>Pseudomonadati</taxon>
        <taxon>Pseudomonadota</taxon>
        <taxon>Alphaproteobacteria</taxon>
        <taxon>Parvularculales</taxon>
        <taxon>Parvularculaceae</taxon>
        <taxon>Aquisalinus</taxon>
    </lineage>
</organism>
<comment type="caution">
    <text evidence="3">The sequence shown here is derived from an EMBL/GenBank/DDBJ whole genome shotgun (WGS) entry which is preliminary data.</text>
</comment>
<reference evidence="3" key="3">
    <citation type="submission" date="2020-09" db="EMBL/GenBank/DDBJ databases">
        <authorList>
            <person name="Sun Q."/>
            <person name="Zhou Y."/>
        </authorList>
    </citation>
    <scope>NUCLEOTIDE SEQUENCE</scope>
    <source>
        <strain evidence="3">CGMCC 1.14984</strain>
    </source>
</reference>
<name>A0A8J3A5E9_9PROT</name>
<dbReference type="PROSITE" id="PS51257">
    <property type="entry name" value="PROKAR_LIPOPROTEIN"/>
    <property type="match status" value="1"/>
</dbReference>
<dbReference type="EMBL" id="VCJR02000003">
    <property type="protein sequence ID" value="NHK29105.1"/>
    <property type="molecule type" value="Genomic_DNA"/>
</dbReference>
<evidence type="ECO:0000256" key="2">
    <source>
        <dbReference type="SAM" id="SignalP"/>
    </source>
</evidence>
<dbReference type="EMBL" id="BMGZ01000003">
    <property type="protein sequence ID" value="GGI00289.1"/>
    <property type="molecule type" value="Genomic_DNA"/>
</dbReference>
<reference evidence="4 6" key="2">
    <citation type="submission" date="2020-02" db="EMBL/GenBank/DDBJ databases">
        <title>Genome sequence of Parvularcula flava strain NH6-79.</title>
        <authorList>
            <person name="Abdul Karim M.H."/>
            <person name="Lam M.Q."/>
            <person name="Chen S.J."/>
            <person name="Yahya A."/>
            <person name="Shahir S."/>
            <person name="Shamsir M.S."/>
            <person name="Chong C.S."/>
        </authorList>
    </citation>
    <scope>NUCLEOTIDE SEQUENCE [LARGE SCALE GENOMIC DNA]</scope>
    <source>
        <strain evidence="4 6">NH6-79</strain>
    </source>
</reference>
<dbReference type="RefSeq" id="WP_155141801.1">
    <property type="nucleotide sequence ID" value="NZ_BMGZ01000003.1"/>
</dbReference>